<dbReference type="GO" id="GO:0016779">
    <property type="term" value="F:nucleotidyltransferase activity"/>
    <property type="evidence" value="ECO:0007669"/>
    <property type="project" value="UniProtKB-KW"/>
</dbReference>
<comment type="caution">
    <text evidence="6">Lacks conserved residue(s) required for the propagation of feature annotation.</text>
</comment>
<keyword evidence="9" id="KW-1185">Reference proteome</keyword>
<dbReference type="Proteomes" id="UP001145069">
    <property type="component" value="Unassembled WGS sequence"/>
</dbReference>
<dbReference type="RefSeq" id="WP_272445691.1">
    <property type="nucleotide sequence ID" value="NZ_JAMQKC010000004.1"/>
</dbReference>
<keyword evidence="1 6" id="KW-1277">Toxin-antitoxin system</keyword>
<dbReference type="GO" id="GO:0016757">
    <property type="term" value="F:glycosyltransferase activity"/>
    <property type="evidence" value="ECO:0007669"/>
    <property type="project" value="UniProtKB-KW"/>
</dbReference>
<keyword evidence="3" id="KW-0808">Transferase</keyword>
<keyword evidence="2" id="KW-0328">Glycosyltransferase</keyword>
<evidence type="ECO:0000256" key="5">
    <source>
        <dbReference type="ARBA" id="ARBA00023125"/>
    </source>
</evidence>
<name>A0A9X4AG32_9BACI</name>
<dbReference type="GO" id="GO:0003677">
    <property type="term" value="F:DNA binding"/>
    <property type="evidence" value="ECO:0007669"/>
    <property type="project" value="UniProtKB-UniRule"/>
</dbReference>
<feature type="domain" description="DarT" evidence="7">
    <location>
        <begin position="6"/>
        <end position="76"/>
    </location>
</feature>
<organism evidence="8 9">
    <name type="scientific">Aquibacillus salsiterrae</name>
    <dbReference type="NCBI Taxonomy" id="2950439"/>
    <lineage>
        <taxon>Bacteria</taxon>
        <taxon>Bacillati</taxon>
        <taxon>Bacillota</taxon>
        <taxon>Bacilli</taxon>
        <taxon>Bacillales</taxon>
        <taxon>Bacillaceae</taxon>
        <taxon>Aquibacillus</taxon>
    </lineage>
</organism>
<keyword evidence="4" id="KW-0548">Nucleotidyltransferase</keyword>
<evidence type="ECO:0000313" key="8">
    <source>
        <dbReference type="EMBL" id="MDC3416678.1"/>
    </source>
</evidence>
<evidence type="ECO:0000259" key="7">
    <source>
        <dbReference type="PROSITE" id="PS52018"/>
    </source>
</evidence>
<dbReference type="InterPro" id="IPR029494">
    <property type="entry name" value="DarT"/>
</dbReference>
<evidence type="ECO:0000256" key="3">
    <source>
        <dbReference type="ARBA" id="ARBA00022679"/>
    </source>
</evidence>
<sequence>MTYLNRYLYHFTHISNFESILKNKGLYSNNLMKVHGLHYKDIAQNEIQTRRSATLIPVPPFGNLHDYVPFYFGIMA</sequence>
<dbReference type="Pfam" id="PF14487">
    <property type="entry name" value="DarT"/>
    <property type="match status" value="1"/>
</dbReference>
<comment type="caution">
    <text evidence="8">The sequence shown here is derived from an EMBL/GenBank/DDBJ whole genome shotgun (WGS) entry which is preliminary data.</text>
</comment>
<reference evidence="8" key="1">
    <citation type="submission" date="2022-06" db="EMBL/GenBank/DDBJ databases">
        <title>Aquibacillus sp. a new bacterium isolated from soil saline samples.</title>
        <authorList>
            <person name="Galisteo C."/>
            <person name="De La Haba R."/>
            <person name="Sanchez-Porro C."/>
            <person name="Ventosa A."/>
        </authorList>
    </citation>
    <scope>NUCLEOTIDE SEQUENCE</scope>
    <source>
        <strain evidence="8">3ASR75-54</strain>
    </source>
</reference>
<comment type="similarity">
    <text evidence="6">Belongs to the DarT ADP-ribosyltransferase family.</text>
</comment>
<evidence type="ECO:0000256" key="6">
    <source>
        <dbReference type="PROSITE-ProRule" id="PRU01362"/>
    </source>
</evidence>
<dbReference type="EMBL" id="JAMQKC010000004">
    <property type="protein sequence ID" value="MDC3416678.1"/>
    <property type="molecule type" value="Genomic_DNA"/>
</dbReference>
<gene>
    <name evidence="8" type="ORF">NC799_07075</name>
</gene>
<protein>
    <submittedName>
        <fullName evidence="8">DUF4433 domain-containing protein</fullName>
    </submittedName>
</protein>
<dbReference type="AlphaFoldDB" id="A0A9X4AG32"/>
<evidence type="ECO:0000256" key="1">
    <source>
        <dbReference type="ARBA" id="ARBA00022649"/>
    </source>
</evidence>
<evidence type="ECO:0000256" key="2">
    <source>
        <dbReference type="ARBA" id="ARBA00022676"/>
    </source>
</evidence>
<accession>A0A9X4AG32</accession>
<dbReference type="PROSITE" id="PS52018">
    <property type="entry name" value="DART"/>
    <property type="match status" value="1"/>
</dbReference>
<keyword evidence="5 6" id="KW-0238">DNA-binding</keyword>
<evidence type="ECO:0000256" key="4">
    <source>
        <dbReference type="ARBA" id="ARBA00022695"/>
    </source>
</evidence>
<proteinExistence type="inferred from homology"/>
<evidence type="ECO:0000313" key="9">
    <source>
        <dbReference type="Proteomes" id="UP001145069"/>
    </source>
</evidence>